<name>A0A7M2X1J8_9BACT</name>
<accession>A0A7M2X1J8</accession>
<dbReference type="RefSeq" id="WP_206294928.1">
    <property type="nucleotide sequence ID" value="NZ_CP063458.1"/>
</dbReference>
<sequence>MVRGVRTFPQFWKDYGSKISLVIILFLLSLVLVRYWLNSREVTQQAIAEQLTSARSVLEQYRQGNAGSSVLDDDAQTRQFLVMASRQLGDASIPIVFLGPEAETRIRGRVKEKVEAAVAETLKNSSDPARQAEATLLRADLNLHFGLLAFAESTAAPATQPTTKAFDKTPEQYFESAAKDYAELIAQAAKIPARTATAARFGMAAVHENRDERDKAKAIYDDIAKSGPDATVKKLAAARIDLLVRIPANPLLGPPSKPKPTTAPATTQATTGPAATAPAATQPTATPATKPSTQP</sequence>
<dbReference type="EMBL" id="CP063458">
    <property type="protein sequence ID" value="QOV91627.1"/>
    <property type="molecule type" value="Genomic_DNA"/>
</dbReference>
<evidence type="ECO:0000256" key="1">
    <source>
        <dbReference type="SAM" id="MobiDB-lite"/>
    </source>
</evidence>
<feature type="region of interest" description="Disordered" evidence="1">
    <location>
        <begin position="248"/>
        <end position="295"/>
    </location>
</feature>
<organism evidence="3 4">
    <name type="scientific">Humisphaera borealis</name>
    <dbReference type="NCBI Taxonomy" id="2807512"/>
    <lineage>
        <taxon>Bacteria</taxon>
        <taxon>Pseudomonadati</taxon>
        <taxon>Planctomycetota</taxon>
        <taxon>Phycisphaerae</taxon>
        <taxon>Tepidisphaerales</taxon>
        <taxon>Tepidisphaeraceae</taxon>
        <taxon>Humisphaera</taxon>
    </lineage>
</organism>
<feature type="transmembrane region" description="Helical" evidence="2">
    <location>
        <begin position="21"/>
        <end position="37"/>
    </location>
</feature>
<keyword evidence="2" id="KW-1133">Transmembrane helix</keyword>
<dbReference type="KEGG" id="hbs:IPV69_09795"/>
<evidence type="ECO:0000256" key="2">
    <source>
        <dbReference type="SAM" id="Phobius"/>
    </source>
</evidence>
<keyword evidence="4" id="KW-1185">Reference proteome</keyword>
<proteinExistence type="predicted"/>
<evidence type="ECO:0000313" key="3">
    <source>
        <dbReference type="EMBL" id="QOV91627.1"/>
    </source>
</evidence>
<dbReference type="Proteomes" id="UP000593765">
    <property type="component" value="Chromosome"/>
</dbReference>
<reference evidence="3 4" key="1">
    <citation type="submission" date="2020-10" db="EMBL/GenBank/DDBJ databases">
        <title>Wide distribution of Phycisphaera-like planctomycetes from WD2101 soil group in peatlands and genome analysis of the first cultivated representative.</title>
        <authorList>
            <person name="Dedysh S.N."/>
            <person name="Beletsky A.V."/>
            <person name="Ivanova A."/>
            <person name="Kulichevskaya I.S."/>
            <person name="Suzina N.E."/>
            <person name="Philippov D.A."/>
            <person name="Rakitin A.L."/>
            <person name="Mardanov A.V."/>
            <person name="Ravin N.V."/>
        </authorList>
    </citation>
    <scope>NUCLEOTIDE SEQUENCE [LARGE SCALE GENOMIC DNA]</scope>
    <source>
        <strain evidence="3 4">M1803</strain>
    </source>
</reference>
<protein>
    <submittedName>
        <fullName evidence="3">Uncharacterized protein</fullName>
    </submittedName>
</protein>
<evidence type="ECO:0000313" key="4">
    <source>
        <dbReference type="Proteomes" id="UP000593765"/>
    </source>
</evidence>
<feature type="compositionally biased region" description="Low complexity" evidence="1">
    <location>
        <begin position="259"/>
        <end position="295"/>
    </location>
</feature>
<dbReference type="AlphaFoldDB" id="A0A7M2X1J8"/>
<keyword evidence="2" id="KW-0472">Membrane</keyword>
<gene>
    <name evidence="3" type="ORF">IPV69_09795</name>
</gene>
<keyword evidence="2" id="KW-0812">Transmembrane</keyword>